<evidence type="ECO:0000256" key="2">
    <source>
        <dbReference type="SAM" id="SignalP"/>
    </source>
</evidence>
<protein>
    <submittedName>
        <fullName evidence="3">GM22868</fullName>
    </submittedName>
</protein>
<dbReference type="AlphaFoldDB" id="B4I6L9"/>
<evidence type="ECO:0000313" key="4">
    <source>
        <dbReference type="Proteomes" id="UP000001292"/>
    </source>
</evidence>
<proteinExistence type="predicted"/>
<keyword evidence="2" id="KW-0732">Signal</keyword>
<dbReference type="OMA" id="YPASERQ"/>
<keyword evidence="4" id="KW-1185">Reference proteome</keyword>
<dbReference type="Proteomes" id="UP000001292">
    <property type="component" value="Unassembled WGS sequence"/>
</dbReference>
<feature type="signal peptide" evidence="2">
    <location>
        <begin position="1"/>
        <end position="29"/>
    </location>
</feature>
<name>B4I6L9_DROSE</name>
<evidence type="ECO:0000256" key="1">
    <source>
        <dbReference type="SAM" id="MobiDB-lite"/>
    </source>
</evidence>
<evidence type="ECO:0000313" key="3">
    <source>
        <dbReference type="EMBL" id="EDW55967.1"/>
    </source>
</evidence>
<gene>
    <name evidence="3" type="primary">Dsec\GM22868</name>
    <name evidence="3" type="ORF">Dsec_GM22868</name>
</gene>
<reference evidence="3 4" key="1">
    <citation type="journal article" date="2007" name="Nature">
        <title>Evolution of genes and genomes on the Drosophila phylogeny.</title>
        <authorList>
            <consortium name="Drosophila 12 Genomes Consortium"/>
            <person name="Clark A.G."/>
            <person name="Eisen M.B."/>
            <person name="Smith D.R."/>
            <person name="Bergman C.M."/>
            <person name="Oliver B."/>
            <person name="Markow T.A."/>
            <person name="Kaufman T.C."/>
            <person name="Kellis M."/>
            <person name="Gelbart W."/>
            <person name="Iyer V.N."/>
            <person name="Pollard D.A."/>
            <person name="Sackton T.B."/>
            <person name="Larracuente A.M."/>
            <person name="Singh N.D."/>
            <person name="Abad J.P."/>
            <person name="Abt D.N."/>
            <person name="Adryan B."/>
            <person name="Aguade M."/>
            <person name="Akashi H."/>
            <person name="Anderson W.W."/>
            <person name="Aquadro C.F."/>
            <person name="Ardell D.H."/>
            <person name="Arguello R."/>
            <person name="Artieri C.G."/>
            <person name="Barbash D.A."/>
            <person name="Barker D."/>
            <person name="Barsanti P."/>
            <person name="Batterham P."/>
            <person name="Batzoglou S."/>
            <person name="Begun D."/>
            <person name="Bhutkar A."/>
            <person name="Blanco E."/>
            <person name="Bosak S.A."/>
            <person name="Bradley R.K."/>
            <person name="Brand A.D."/>
            <person name="Brent M.R."/>
            <person name="Brooks A.N."/>
            <person name="Brown R.H."/>
            <person name="Butlin R.K."/>
            <person name="Caggese C."/>
            <person name="Calvi B.R."/>
            <person name="Bernardo de Carvalho A."/>
            <person name="Caspi A."/>
            <person name="Castrezana S."/>
            <person name="Celniker S.E."/>
            <person name="Chang J.L."/>
            <person name="Chapple C."/>
            <person name="Chatterji S."/>
            <person name="Chinwalla A."/>
            <person name="Civetta A."/>
            <person name="Clifton S.W."/>
            <person name="Comeron J.M."/>
            <person name="Costello J.C."/>
            <person name="Coyne J.A."/>
            <person name="Daub J."/>
            <person name="David R.G."/>
            <person name="Delcher A.L."/>
            <person name="Delehaunty K."/>
            <person name="Do C.B."/>
            <person name="Ebling H."/>
            <person name="Edwards K."/>
            <person name="Eickbush T."/>
            <person name="Evans J.D."/>
            <person name="Filipski A."/>
            <person name="Findeiss S."/>
            <person name="Freyhult E."/>
            <person name="Fulton L."/>
            <person name="Fulton R."/>
            <person name="Garcia A.C."/>
            <person name="Gardiner A."/>
            <person name="Garfield D.A."/>
            <person name="Garvin B.E."/>
            <person name="Gibson G."/>
            <person name="Gilbert D."/>
            <person name="Gnerre S."/>
            <person name="Godfrey J."/>
            <person name="Good R."/>
            <person name="Gotea V."/>
            <person name="Gravely B."/>
            <person name="Greenberg A.J."/>
            <person name="Griffiths-Jones S."/>
            <person name="Gross S."/>
            <person name="Guigo R."/>
            <person name="Gustafson E.A."/>
            <person name="Haerty W."/>
            <person name="Hahn M.W."/>
            <person name="Halligan D.L."/>
            <person name="Halpern A.L."/>
            <person name="Halter G.M."/>
            <person name="Han M.V."/>
            <person name="Heger A."/>
            <person name="Hillier L."/>
            <person name="Hinrichs A.S."/>
            <person name="Holmes I."/>
            <person name="Hoskins R.A."/>
            <person name="Hubisz M.J."/>
            <person name="Hultmark D."/>
            <person name="Huntley M.A."/>
            <person name="Jaffe D.B."/>
            <person name="Jagadeeshan S."/>
            <person name="Jeck W.R."/>
            <person name="Johnson J."/>
            <person name="Jones C.D."/>
            <person name="Jordan W.C."/>
            <person name="Karpen G.H."/>
            <person name="Kataoka E."/>
            <person name="Keightley P.D."/>
            <person name="Kheradpour P."/>
            <person name="Kirkness E.F."/>
            <person name="Koerich L.B."/>
            <person name="Kristiansen K."/>
            <person name="Kudrna D."/>
            <person name="Kulathinal R.J."/>
            <person name="Kumar S."/>
            <person name="Kwok R."/>
            <person name="Lander E."/>
            <person name="Langley C.H."/>
            <person name="Lapoint R."/>
            <person name="Lazzaro B.P."/>
            <person name="Lee S.J."/>
            <person name="Levesque L."/>
            <person name="Li R."/>
            <person name="Lin C.F."/>
            <person name="Lin M.F."/>
            <person name="Lindblad-Toh K."/>
            <person name="Llopart A."/>
            <person name="Long M."/>
            <person name="Low L."/>
            <person name="Lozovsky E."/>
            <person name="Lu J."/>
            <person name="Luo M."/>
            <person name="Machado C.A."/>
            <person name="Makalowski W."/>
            <person name="Marzo M."/>
            <person name="Matsuda M."/>
            <person name="Matzkin L."/>
            <person name="McAllister B."/>
            <person name="McBride C.S."/>
            <person name="McKernan B."/>
            <person name="McKernan K."/>
            <person name="Mendez-Lago M."/>
            <person name="Minx P."/>
            <person name="Mollenhauer M.U."/>
            <person name="Montooth K."/>
            <person name="Mount S.M."/>
            <person name="Mu X."/>
            <person name="Myers E."/>
            <person name="Negre B."/>
            <person name="Newfeld S."/>
            <person name="Nielsen R."/>
            <person name="Noor M.A."/>
            <person name="O'Grady P."/>
            <person name="Pachter L."/>
            <person name="Papaceit M."/>
            <person name="Parisi M.J."/>
            <person name="Parisi M."/>
            <person name="Parts L."/>
            <person name="Pedersen J.S."/>
            <person name="Pesole G."/>
            <person name="Phillippy A.M."/>
            <person name="Ponting C.P."/>
            <person name="Pop M."/>
            <person name="Porcelli D."/>
            <person name="Powell J.R."/>
            <person name="Prohaska S."/>
            <person name="Pruitt K."/>
            <person name="Puig M."/>
            <person name="Quesneville H."/>
            <person name="Ram K.R."/>
            <person name="Rand D."/>
            <person name="Rasmussen M.D."/>
            <person name="Reed L.K."/>
            <person name="Reenan R."/>
            <person name="Reily A."/>
            <person name="Remington K.A."/>
            <person name="Rieger T.T."/>
            <person name="Ritchie M.G."/>
            <person name="Robin C."/>
            <person name="Rogers Y.H."/>
            <person name="Rohde C."/>
            <person name="Rozas J."/>
            <person name="Rubenfield M.J."/>
            <person name="Ruiz A."/>
            <person name="Russo S."/>
            <person name="Salzberg S.L."/>
            <person name="Sanchez-Gracia A."/>
            <person name="Saranga D.J."/>
            <person name="Sato H."/>
            <person name="Schaeffer S.W."/>
            <person name="Schatz M.C."/>
            <person name="Schlenke T."/>
            <person name="Schwartz R."/>
            <person name="Segarra C."/>
            <person name="Singh R.S."/>
            <person name="Sirot L."/>
            <person name="Sirota M."/>
            <person name="Sisneros N.B."/>
            <person name="Smith C.D."/>
            <person name="Smith T.F."/>
            <person name="Spieth J."/>
            <person name="Stage D.E."/>
            <person name="Stark A."/>
            <person name="Stephan W."/>
            <person name="Strausberg R.L."/>
            <person name="Strempel S."/>
            <person name="Sturgill D."/>
            <person name="Sutton G."/>
            <person name="Sutton G.G."/>
            <person name="Tao W."/>
            <person name="Teichmann S."/>
            <person name="Tobari Y.N."/>
            <person name="Tomimura Y."/>
            <person name="Tsolas J.M."/>
            <person name="Valente V.L."/>
            <person name="Venter E."/>
            <person name="Venter J.C."/>
            <person name="Vicario S."/>
            <person name="Vieira F.G."/>
            <person name="Vilella A.J."/>
            <person name="Villasante A."/>
            <person name="Walenz B."/>
            <person name="Wang J."/>
            <person name="Wasserman M."/>
            <person name="Watts T."/>
            <person name="Wilson D."/>
            <person name="Wilson R.K."/>
            <person name="Wing R.A."/>
            <person name="Wolfner M.F."/>
            <person name="Wong A."/>
            <person name="Wong G.K."/>
            <person name="Wu C.I."/>
            <person name="Wu G."/>
            <person name="Yamamoto D."/>
            <person name="Yang H.P."/>
            <person name="Yang S.P."/>
            <person name="Yorke J.A."/>
            <person name="Yoshida K."/>
            <person name="Zdobnov E."/>
            <person name="Zhang P."/>
            <person name="Zhang Y."/>
            <person name="Zimin A.V."/>
            <person name="Baldwin J."/>
            <person name="Abdouelleil A."/>
            <person name="Abdulkadir J."/>
            <person name="Abebe A."/>
            <person name="Abera B."/>
            <person name="Abreu J."/>
            <person name="Acer S.C."/>
            <person name="Aftuck L."/>
            <person name="Alexander A."/>
            <person name="An P."/>
            <person name="Anderson E."/>
            <person name="Anderson S."/>
            <person name="Arachi H."/>
            <person name="Azer M."/>
            <person name="Bachantsang P."/>
            <person name="Barry A."/>
            <person name="Bayul T."/>
            <person name="Berlin A."/>
            <person name="Bessette D."/>
            <person name="Bloom T."/>
            <person name="Blye J."/>
            <person name="Boguslavskiy L."/>
            <person name="Bonnet C."/>
            <person name="Boukhgalter B."/>
            <person name="Bourzgui I."/>
            <person name="Brown A."/>
            <person name="Cahill P."/>
            <person name="Channer S."/>
            <person name="Cheshatsang Y."/>
            <person name="Chuda L."/>
            <person name="Citroen M."/>
            <person name="Collymore A."/>
            <person name="Cooke P."/>
            <person name="Costello M."/>
            <person name="D'Aco K."/>
            <person name="Daza R."/>
            <person name="De Haan G."/>
            <person name="DeGray S."/>
            <person name="DeMaso C."/>
            <person name="Dhargay N."/>
            <person name="Dooley K."/>
            <person name="Dooley E."/>
            <person name="Doricent M."/>
            <person name="Dorje P."/>
            <person name="Dorjee K."/>
            <person name="Dupes A."/>
            <person name="Elong R."/>
            <person name="Falk J."/>
            <person name="Farina A."/>
            <person name="Faro S."/>
            <person name="Ferguson D."/>
            <person name="Fisher S."/>
            <person name="Foley C.D."/>
            <person name="Franke A."/>
            <person name="Friedrich D."/>
            <person name="Gadbois L."/>
            <person name="Gearin G."/>
            <person name="Gearin C.R."/>
            <person name="Giannoukos G."/>
            <person name="Goode T."/>
            <person name="Graham J."/>
            <person name="Grandbois E."/>
            <person name="Grewal S."/>
            <person name="Gyaltsen K."/>
            <person name="Hafez N."/>
            <person name="Hagos B."/>
            <person name="Hall J."/>
            <person name="Henson C."/>
            <person name="Hollinger A."/>
            <person name="Honan T."/>
            <person name="Huard M.D."/>
            <person name="Hughes L."/>
            <person name="Hurhula B."/>
            <person name="Husby M.E."/>
            <person name="Kamat A."/>
            <person name="Kanga B."/>
            <person name="Kashin S."/>
            <person name="Khazanovich D."/>
            <person name="Kisner P."/>
            <person name="Lance K."/>
            <person name="Lara M."/>
            <person name="Lee W."/>
            <person name="Lennon N."/>
            <person name="Letendre F."/>
            <person name="LeVine R."/>
            <person name="Lipovsky A."/>
            <person name="Liu X."/>
            <person name="Liu J."/>
            <person name="Liu S."/>
            <person name="Lokyitsang T."/>
            <person name="Lokyitsang Y."/>
            <person name="Lubonja R."/>
            <person name="Lui A."/>
            <person name="MacDonald P."/>
            <person name="Magnisalis V."/>
            <person name="Maru K."/>
            <person name="Matthews C."/>
            <person name="McCusker W."/>
            <person name="McDonough S."/>
            <person name="Mehta T."/>
            <person name="Meldrim J."/>
            <person name="Meneus L."/>
            <person name="Mihai O."/>
            <person name="Mihalev A."/>
            <person name="Mihova T."/>
            <person name="Mittelman R."/>
            <person name="Mlenga V."/>
            <person name="Montmayeur A."/>
            <person name="Mulrain L."/>
            <person name="Navidi A."/>
            <person name="Naylor J."/>
            <person name="Negash T."/>
            <person name="Nguyen T."/>
            <person name="Nguyen N."/>
            <person name="Nicol R."/>
            <person name="Norbu C."/>
            <person name="Norbu N."/>
            <person name="Novod N."/>
            <person name="O'Neill B."/>
            <person name="Osman S."/>
            <person name="Markiewicz E."/>
            <person name="Oyono O.L."/>
            <person name="Patti C."/>
            <person name="Phunkhang P."/>
            <person name="Pierre F."/>
            <person name="Priest M."/>
            <person name="Raghuraman S."/>
            <person name="Rege F."/>
            <person name="Reyes R."/>
            <person name="Rise C."/>
            <person name="Rogov P."/>
            <person name="Ross K."/>
            <person name="Ryan E."/>
            <person name="Settipalli S."/>
            <person name="Shea T."/>
            <person name="Sherpa N."/>
            <person name="Shi L."/>
            <person name="Shih D."/>
            <person name="Sparrow T."/>
            <person name="Spaulding J."/>
            <person name="Stalker J."/>
            <person name="Stange-Thomann N."/>
            <person name="Stavropoulos S."/>
            <person name="Stone C."/>
            <person name="Strader C."/>
            <person name="Tesfaye S."/>
            <person name="Thomson T."/>
            <person name="Thoulutsang Y."/>
            <person name="Thoulutsang D."/>
            <person name="Topham K."/>
            <person name="Topping I."/>
            <person name="Tsamla T."/>
            <person name="Vassiliev H."/>
            <person name="Vo A."/>
            <person name="Wangchuk T."/>
            <person name="Wangdi T."/>
            <person name="Weiand M."/>
            <person name="Wilkinson J."/>
            <person name="Wilson A."/>
            <person name="Yadav S."/>
            <person name="Young G."/>
            <person name="Yu Q."/>
            <person name="Zembek L."/>
            <person name="Zhong D."/>
            <person name="Zimmer A."/>
            <person name="Zwirko Z."/>
            <person name="Jaffe D.B."/>
            <person name="Alvarez P."/>
            <person name="Brockman W."/>
            <person name="Butler J."/>
            <person name="Chin C."/>
            <person name="Gnerre S."/>
            <person name="Grabherr M."/>
            <person name="Kleber M."/>
            <person name="Mauceli E."/>
            <person name="MacCallum I."/>
        </authorList>
    </citation>
    <scope>NUCLEOTIDE SEQUENCE [LARGE SCALE GENOMIC DNA]</scope>
    <source>
        <strain evidence="4">Rob3c / Tucson 14021-0248.25</strain>
    </source>
</reference>
<feature type="region of interest" description="Disordered" evidence="1">
    <location>
        <begin position="73"/>
        <end position="105"/>
    </location>
</feature>
<feature type="chain" id="PRO_5002810052" evidence="2">
    <location>
        <begin position="30"/>
        <end position="105"/>
    </location>
</feature>
<accession>B4I6L9</accession>
<organism evidence="4">
    <name type="scientific">Drosophila sechellia</name>
    <name type="common">Fruit fly</name>
    <dbReference type="NCBI Taxonomy" id="7238"/>
    <lineage>
        <taxon>Eukaryota</taxon>
        <taxon>Metazoa</taxon>
        <taxon>Ecdysozoa</taxon>
        <taxon>Arthropoda</taxon>
        <taxon>Hexapoda</taxon>
        <taxon>Insecta</taxon>
        <taxon>Pterygota</taxon>
        <taxon>Neoptera</taxon>
        <taxon>Endopterygota</taxon>
        <taxon>Diptera</taxon>
        <taxon>Brachycera</taxon>
        <taxon>Muscomorpha</taxon>
        <taxon>Ephydroidea</taxon>
        <taxon>Drosophilidae</taxon>
        <taxon>Drosophila</taxon>
        <taxon>Sophophora</taxon>
    </lineage>
</organism>
<dbReference type="EMBL" id="CH480823">
    <property type="protein sequence ID" value="EDW55967.1"/>
    <property type="molecule type" value="Genomic_DNA"/>
</dbReference>
<dbReference type="HOGENOM" id="CLU_2322890_0_0_1"/>
<sequence length="105" mass="12259">MALTTNILRQLAILMRLLLLRLLLRLLLQLNCHLTTMHNLARHKSREKNLKNSNKKRTAIRWPARMRFARPEAVDGHYPASERQQHTQKVSVWPESLELAPSTVC</sequence>